<dbReference type="SUPFAM" id="SSF56574">
    <property type="entry name" value="Serpins"/>
    <property type="match status" value="1"/>
</dbReference>
<evidence type="ECO:0000256" key="1">
    <source>
        <dbReference type="ARBA" id="ARBA00009500"/>
    </source>
</evidence>
<dbReference type="InterPro" id="IPR000215">
    <property type="entry name" value="Serpin_fam"/>
</dbReference>
<evidence type="ECO:0000256" key="2">
    <source>
        <dbReference type="RuleBase" id="RU000411"/>
    </source>
</evidence>
<dbReference type="GO" id="GO:0005615">
    <property type="term" value="C:extracellular space"/>
    <property type="evidence" value="ECO:0007669"/>
    <property type="project" value="InterPro"/>
</dbReference>
<keyword evidence="5" id="KW-1185">Reference proteome</keyword>
<feature type="domain" description="Serpin" evidence="3">
    <location>
        <begin position="33"/>
        <end position="392"/>
    </location>
</feature>
<dbReference type="InterPro" id="IPR042185">
    <property type="entry name" value="Serpin_sf_2"/>
</dbReference>
<organism evidence="4 5">
    <name type="scientific">Steinernema carpocapsae</name>
    <name type="common">Entomopathogenic nematode</name>
    <dbReference type="NCBI Taxonomy" id="34508"/>
    <lineage>
        <taxon>Eukaryota</taxon>
        <taxon>Metazoa</taxon>
        <taxon>Ecdysozoa</taxon>
        <taxon>Nematoda</taxon>
        <taxon>Chromadorea</taxon>
        <taxon>Rhabditida</taxon>
        <taxon>Tylenchina</taxon>
        <taxon>Panagrolaimomorpha</taxon>
        <taxon>Strongyloidoidea</taxon>
        <taxon>Steinernematidae</taxon>
        <taxon>Steinernema</taxon>
    </lineage>
</organism>
<dbReference type="InterPro" id="IPR023796">
    <property type="entry name" value="Serpin_dom"/>
</dbReference>
<dbReference type="GO" id="GO:0004867">
    <property type="term" value="F:serine-type endopeptidase inhibitor activity"/>
    <property type="evidence" value="ECO:0007669"/>
    <property type="project" value="InterPro"/>
</dbReference>
<dbReference type="Proteomes" id="UP000298663">
    <property type="component" value="Unassembled WGS sequence"/>
</dbReference>
<dbReference type="CDD" id="cd00172">
    <property type="entry name" value="serpin"/>
    <property type="match status" value="1"/>
</dbReference>
<dbReference type="InterPro" id="IPR036186">
    <property type="entry name" value="Serpin_sf"/>
</dbReference>
<dbReference type="EMBL" id="AZBU02000003">
    <property type="protein sequence ID" value="TKR89347.1"/>
    <property type="molecule type" value="Genomic_DNA"/>
</dbReference>
<dbReference type="InterPro" id="IPR042178">
    <property type="entry name" value="Serpin_sf_1"/>
</dbReference>
<protein>
    <recommendedName>
        <fullName evidence="3">Serpin domain-containing protein</fullName>
    </recommendedName>
</protein>
<reference evidence="4 5" key="2">
    <citation type="journal article" date="2019" name="G3 (Bethesda)">
        <title>Hybrid Assembly of the Genome of the Entomopathogenic Nematode Steinernema carpocapsae Identifies the X-Chromosome.</title>
        <authorList>
            <person name="Serra L."/>
            <person name="Macchietto M."/>
            <person name="Macias-Munoz A."/>
            <person name="McGill C.J."/>
            <person name="Rodriguez I.M."/>
            <person name="Rodriguez B."/>
            <person name="Murad R."/>
            <person name="Mortazavi A."/>
        </authorList>
    </citation>
    <scope>NUCLEOTIDE SEQUENCE [LARGE SCALE GENOMIC DNA]</scope>
    <source>
        <strain evidence="4 5">ALL</strain>
    </source>
</reference>
<evidence type="ECO:0000313" key="4">
    <source>
        <dbReference type="EMBL" id="TKR89347.1"/>
    </source>
</evidence>
<dbReference type="SMART" id="SM00093">
    <property type="entry name" value="SERPIN"/>
    <property type="match status" value="1"/>
</dbReference>
<comment type="caution">
    <text evidence="4">The sequence shown here is derived from an EMBL/GenBank/DDBJ whole genome shotgun (WGS) entry which is preliminary data.</text>
</comment>
<dbReference type="PANTHER" id="PTHR11461">
    <property type="entry name" value="SERINE PROTEASE INHIBITOR, SERPIN"/>
    <property type="match status" value="1"/>
</dbReference>
<reference evidence="4 5" key="1">
    <citation type="journal article" date="2015" name="Genome Biol.">
        <title>Comparative genomics of Steinernema reveals deeply conserved gene regulatory networks.</title>
        <authorList>
            <person name="Dillman A.R."/>
            <person name="Macchietto M."/>
            <person name="Porter C.F."/>
            <person name="Rogers A."/>
            <person name="Williams B."/>
            <person name="Antoshechkin I."/>
            <person name="Lee M.M."/>
            <person name="Goodwin Z."/>
            <person name="Lu X."/>
            <person name="Lewis E.E."/>
            <person name="Goodrich-Blair H."/>
            <person name="Stock S.P."/>
            <person name="Adams B.J."/>
            <person name="Sternberg P.W."/>
            <person name="Mortazavi A."/>
        </authorList>
    </citation>
    <scope>NUCLEOTIDE SEQUENCE [LARGE SCALE GENOMIC DNA]</scope>
    <source>
        <strain evidence="4 5">ALL</strain>
    </source>
</reference>
<gene>
    <name evidence="4" type="ORF">L596_013467</name>
</gene>
<evidence type="ECO:0000313" key="5">
    <source>
        <dbReference type="Proteomes" id="UP000298663"/>
    </source>
</evidence>
<sequence length="392" mass="44404">MLTSSPPPKKTNIPINYPDNNYDFTDAFFKLAVNLLNTKSNPPRCSVVSPFSICLALAVAAGAREKTQKQILEVIFEDADLEFVNEFFKDTLRGLTDISIGSVIYVDKTCHLQEEYQNQLIEHYDTFLKTSDFANNPEKERKKINAYVRVKTKNFIRELISPGAIHGGTRLVLANAIYLTAQFDNIFSEHATKDREFCNEDGTTKKVPTMEGSIEHTSTSTDPKQRFCSTESFDYIDFYVGKERQFEFFILLPKNQTCARLKTALLQESSLLFSQIHQKAEPIFKICLQMPKFRTDASFDLKAFLSKAGVTDAFAGSADFSGMTNEKVQIDFFGHKATFDINEKGLSAAAATYFTMVKIKQDQRKPFVMKANRPFLYGVCQSGLPLFVGQYY</sequence>
<dbReference type="STRING" id="34508.A0A4U5P083"/>
<dbReference type="PROSITE" id="PS00284">
    <property type="entry name" value="SERPIN"/>
    <property type="match status" value="1"/>
</dbReference>
<proteinExistence type="inferred from homology"/>
<dbReference type="InterPro" id="IPR023795">
    <property type="entry name" value="Serpin_CS"/>
</dbReference>
<dbReference type="PANTHER" id="PTHR11461:SF211">
    <property type="entry name" value="GH10112P-RELATED"/>
    <property type="match status" value="1"/>
</dbReference>
<comment type="similarity">
    <text evidence="1 2">Belongs to the serpin family.</text>
</comment>
<name>A0A4U5P083_STECR</name>
<accession>A0A4U5P083</accession>
<dbReference type="Pfam" id="PF00079">
    <property type="entry name" value="Serpin"/>
    <property type="match status" value="1"/>
</dbReference>
<evidence type="ECO:0000259" key="3">
    <source>
        <dbReference type="SMART" id="SM00093"/>
    </source>
</evidence>
<dbReference type="Gene3D" id="2.30.39.10">
    <property type="entry name" value="Alpha-1-antitrypsin, domain 1"/>
    <property type="match status" value="1"/>
</dbReference>
<dbReference type="AlphaFoldDB" id="A0A4U5P083"/>
<dbReference type="OrthoDB" id="9518664at2759"/>
<dbReference type="Gene3D" id="3.30.497.10">
    <property type="entry name" value="Antithrombin, subunit I, domain 2"/>
    <property type="match status" value="1"/>
</dbReference>